<feature type="compositionally biased region" description="Low complexity" evidence="15">
    <location>
        <begin position="1"/>
        <end position="11"/>
    </location>
</feature>
<evidence type="ECO:0000256" key="3">
    <source>
        <dbReference type="ARBA" id="ARBA00022898"/>
    </source>
</evidence>
<protein>
    <recommendedName>
        <fullName evidence="11">Serine racemase</fullName>
        <ecNumber evidence="9">4.3.1.18</ecNumber>
        <ecNumber evidence="10">5.1.1.18</ecNumber>
    </recommendedName>
    <alternativeName>
        <fullName evidence="12">D-serine ammonia-lyase</fullName>
    </alternativeName>
    <alternativeName>
        <fullName evidence="14">D-serine dehydratase</fullName>
    </alternativeName>
    <alternativeName>
        <fullName evidence="13">L-serine ammonia-lyase</fullName>
    </alternativeName>
    <alternativeName>
        <fullName evidence="5">L-serine dehydratase</fullName>
    </alternativeName>
</protein>
<dbReference type="CDD" id="cd04886">
    <property type="entry name" value="ACT_ThrD-II-like"/>
    <property type="match status" value="1"/>
</dbReference>
<keyword evidence="4" id="KW-0456">Lyase</keyword>
<dbReference type="GO" id="GO:0008721">
    <property type="term" value="F:D-serine ammonia-lyase activity"/>
    <property type="evidence" value="ECO:0007669"/>
    <property type="project" value="UniProtKB-EC"/>
</dbReference>
<evidence type="ECO:0000256" key="8">
    <source>
        <dbReference type="ARBA" id="ARBA00056426"/>
    </source>
</evidence>
<comment type="function">
    <text evidence="8">Catalyzes the synthesis of D-serine from L-serine. D-serine is a key coagonist with glutamate at NMDA receptors. Has dehydratase activity towards both L-serine and D-serine.</text>
</comment>
<feature type="domain" description="ACT" evidence="16">
    <location>
        <begin position="395"/>
        <end position="481"/>
    </location>
</feature>
<dbReference type="Gene3D" id="3.40.50.1100">
    <property type="match status" value="2"/>
</dbReference>
<dbReference type="PANTHER" id="PTHR48078:SF19">
    <property type="entry name" value="ACT DOMAIN-CONTAINING PROTEIN"/>
    <property type="match status" value="1"/>
</dbReference>
<evidence type="ECO:0000256" key="2">
    <source>
        <dbReference type="ARBA" id="ARBA00010869"/>
    </source>
</evidence>
<dbReference type="InterPro" id="IPR001926">
    <property type="entry name" value="TrpB-like_PALP"/>
</dbReference>
<evidence type="ECO:0000256" key="11">
    <source>
        <dbReference type="ARBA" id="ARBA00070760"/>
    </source>
</evidence>
<accession>A0A1Y5IH15</accession>
<dbReference type="FunFam" id="3.40.50.1100:FF:000041">
    <property type="entry name" value="Threonine ammonia-lyase, variant"/>
    <property type="match status" value="1"/>
</dbReference>
<dbReference type="InterPro" id="IPR005789">
    <property type="entry name" value="Thr_deHydtase_catblc"/>
</dbReference>
<dbReference type="EC" id="4.3.1.18" evidence="9"/>
<dbReference type="Pfam" id="PF00291">
    <property type="entry name" value="PALP"/>
    <property type="match status" value="1"/>
</dbReference>
<evidence type="ECO:0000256" key="6">
    <source>
        <dbReference type="ARBA" id="ARBA00050422"/>
    </source>
</evidence>
<feature type="region of interest" description="Disordered" evidence="15">
    <location>
        <begin position="1"/>
        <end position="34"/>
    </location>
</feature>
<dbReference type="GO" id="GO:0004794">
    <property type="term" value="F:threonine deaminase activity"/>
    <property type="evidence" value="ECO:0007669"/>
    <property type="project" value="InterPro"/>
</dbReference>
<dbReference type="GO" id="GO:0009097">
    <property type="term" value="P:isoleucine biosynthetic process"/>
    <property type="evidence" value="ECO:0007669"/>
    <property type="project" value="TreeGrafter"/>
</dbReference>
<sequence length="513" mass="54453">MHAAAARAVRANVSTHAPITTRNDTRETTSRSGARARRVVRARGRECATRAIIPRPGASIAAGLEIPSYEHVREAYEKVTGGVVRTRLTHSKTLSALCGTDLYLKHEWEQATGSFKERGARNALLALDEDQKKRGVIAASAGNHALALAYHGRELGIPVTVIMPSIAPLTKITKCQKLDARVILEGDTIADAAQYARENYVETGEKLKYINGFDDFEIIAGAGTVGIEMLEDVRDADAVVIPVGGGGLIAGIALAVKQLKPGIKVIGVEPDRCASMTLALAAGEPVKAPTTATLADGLAVPTVGPRSFQTVRNLIDEIVCVSESDIALTMLRLIENEKLVQEGAGIAGLAAVMTGKLPGLKGKKVVVCMCGGNIDTSTLGKVLERGLVGDGRLVRFSCVVPDRPGGIASVCNKIAGVGASIKHILHERAWLEQDSHSVLVDVECEVTDAKMGEELYDIISESYTLRTANFGPAKRPQIKPGRVVITDDSSDTSNPVVACALDEECISVYPEDK</sequence>
<evidence type="ECO:0000256" key="13">
    <source>
        <dbReference type="ARBA" id="ARBA00081060"/>
    </source>
</evidence>
<evidence type="ECO:0000256" key="10">
    <source>
        <dbReference type="ARBA" id="ARBA00066592"/>
    </source>
</evidence>
<comment type="cofactor">
    <cofactor evidence="1">
        <name>pyridoxal 5'-phosphate</name>
        <dbReference type="ChEBI" id="CHEBI:597326"/>
    </cofactor>
</comment>
<evidence type="ECO:0000256" key="14">
    <source>
        <dbReference type="ARBA" id="ARBA00081761"/>
    </source>
</evidence>
<comment type="catalytic activity">
    <reaction evidence="7">
        <text>L-serine = D-serine</text>
        <dbReference type="Rhea" id="RHEA:10980"/>
        <dbReference type="ChEBI" id="CHEBI:33384"/>
        <dbReference type="ChEBI" id="CHEBI:35247"/>
        <dbReference type="EC" id="5.1.1.18"/>
    </reaction>
</comment>
<dbReference type="FunFam" id="3.40.50.1100:FF:000007">
    <property type="entry name" value="L-threonine dehydratase catabolic TdcB"/>
    <property type="match status" value="1"/>
</dbReference>
<dbReference type="InterPro" id="IPR044561">
    <property type="entry name" value="ACT_ThrD-II-like"/>
</dbReference>
<dbReference type="EC" id="5.1.1.18" evidence="10"/>
<dbReference type="GO" id="GO:0006565">
    <property type="term" value="P:L-serine catabolic process"/>
    <property type="evidence" value="ECO:0007669"/>
    <property type="project" value="TreeGrafter"/>
</dbReference>
<evidence type="ECO:0000256" key="7">
    <source>
        <dbReference type="ARBA" id="ARBA00051769"/>
    </source>
</evidence>
<dbReference type="CDD" id="cd01562">
    <property type="entry name" value="Thr-dehyd"/>
    <property type="match status" value="1"/>
</dbReference>
<dbReference type="GO" id="GO:0003941">
    <property type="term" value="F:L-serine ammonia-lyase activity"/>
    <property type="evidence" value="ECO:0007669"/>
    <property type="project" value="TreeGrafter"/>
</dbReference>
<evidence type="ECO:0000313" key="17">
    <source>
        <dbReference type="EMBL" id="OUS47937.1"/>
    </source>
</evidence>
<name>A0A1Y5IH15_OSTTA</name>
<evidence type="ECO:0000256" key="1">
    <source>
        <dbReference type="ARBA" id="ARBA00001933"/>
    </source>
</evidence>
<organism evidence="17">
    <name type="scientific">Ostreococcus tauri</name>
    <name type="common">Marine green alga</name>
    <dbReference type="NCBI Taxonomy" id="70448"/>
    <lineage>
        <taxon>Eukaryota</taxon>
        <taxon>Viridiplantae</taxon>
        <taxon>Chlorophyta</taxon>
        <taxon>Mamiellophyceae</taxon>
        <taxon>Mamiellales</taxon>
        <taxon>Bathycoccaceae</taxon>
        <taxon>Ostreococcus</taxon>
    </lineage>
</organism>
<dbReference type="eggNOG" id="KOG1250">
    <property type="taxonomic scope" value="Eukaryota"/>
</dbReference>
<gene>
    <name evidence="17" type="ORF">BE221DRAFT_190268</name>
</gene>
<evidence type="ECO:0000256" key="15">
    <source>
        <dbReference type="SAM" id="MobiDB-lite"/>
    </source>
</evidence>
<feature type="compositionally biased region" description="Polar residues" evidence="15">
    <location>
        <begin position="12"/>
        <end position="22"/>
    </location>
</feature>
<dbReference type="SUPFAM" id="SSF53686">
    <property type="entry name" value="Tryptophan synthase beta subunit-like PLP-dependent enzymes"/>
    <property type="match status" value="1"/>
</dbReference>
<dbReference type="AlphaFoldDB" id="A0A1Y5IH15"/>
<dbReference type="PANTHER" id="PTHR48078">
    <property type="entry name" value="THREONINE DEHYDRATASE, MITOCHONDRIAL-RELATED"/>
    <property type="match status" value="1"/>
</dbReference>
<evidence type="ECO:0000256" key="12">
    <source>
        <dbReference type="ARBA" id="ARBA00076108"/>
    </source>
</evidence>
<dbReference type="InterPro" id="IPR036052">
    <property type="entry name" value="TrpB-like_PALP_sf"/>
</dbReference>
<evidence type="ECO:0000256" key="9">
    <source>
        <dbReference type="ARBA" id="ARBA00066349"/>
    </source>
</evidence>
<dbReference type="Proteomes" id="UP000195557">
    <property type="component" value="Unassembled WGS sequence"/>
</dbReference>
<evidence type="ECO:0000256" key="5">
    <source>
        <dbReference type="ARBA" id="ARBA00031418"/>
    </source>
</evidence>
<comment type="catalytic activity">
    <reaction evidence="6">
        <text>D-serine = pyruvate + NH4(+)</text>
        <dbReference type="Rhea" id="RHEA:13977"/>
        <dbReference type="ChEBI" id="CHEBI:15361"/>
        <dbReference type="ChEBI" id="CHEBI:28938"/>
        <dbReference type="ChEBI" id="CHEBI:35247"/>
        <dbReference type="EC" id="4.3.1.18"/>
    </reaction>
</comment>
<reference evidence="17" key="1">
    <citation type="submission" date="2017-04" db="EMBL/GenBank/DDBJ databases">
        <title>Population genomics of picophytoplankton unveils novel chromosome hypervariability.</title>
        <authorList>
            <consortium name="DOE Joint Genome Institute"/>
            <person name="Blanc-Mathieu R."/>
            <person name="Krasovec M."/>
            <person name="Hebrard M."/>
            <person name="Yau S."/>
            <person name="Desgranges E."/>
            <person name="Martin J."/>
            <person name="Schackwitz W."/>
            <person name="Kuo A."/>
            <person name="Salin G."/>
            <person name="Donnadieu C."/>
            <person name="Desdevises Y."/>
            <person name="Sanchez-Ferandin S."/>
            <person name="Moreau H."/>
            <person name="Rivals E."/>
            <person name="Grigoriev I.V."/>
            <person name="Grimsley N."/>
            <person name="Eyre-Walker A."/>
            <person name="Piganeau G."/>
        </authorList>
    </citation>
    <scope>NUCLEOTIDE SEQUENCE [LARGE SCALE GENOMIC DNA]</scope>
    <source>
        <strain evidence="17">RCC 1115</strain>
    </source>
</reference>
<dbReference type="GO" id="GO:0070178">
    <property type="term" value="P:D-serine metabolic process"/>
    <property type="evidence" value="ECO:0007669"/>
    <property type="project" value="UniProtKB-ARBA"/>
</dbReference>
<evidence type="ECO:0000256" key="4">
    <source>
        <dbReference type="ARBA" id="ARBA00023239"/>
    </source>
</evidence>
<dbReference type="PROSITE" id="PS51671">
    <property type="entry name" value="ACT"/>
    <property type="match status" value="1"/>
</dbReference>
<dbReference type="NCBIfam" id="TIGR01127">
    <property type="entry name" value="ilvA_1Cterm"/>
    <property type="match status" value="1"/>
</dbReference>
<evidence type="ECO:0000259" key="16">
    <source>
        <dbReference type="PROSITE" id="PS51671"/>
    </source>
</evidence>
<dbReference type="GO" id="GO:0030378">
    <property type="term" value="F:serine racemase activity"/>
    <property type="evidence" value="ECO:0007669"/>
    <property type="project" value="UniProtKB-EC"/>
</dbReference>
<dbReference type="GO" id="GO:0006567">
    <property type="term" value="P:L-threonine catabolic process"/>
    <property type="evidence" value="ECO:0007669"/>
    <property type="project" value="InterPro"/>
</dbReference>
<dbReference type="InterPro" id="IPR050147">
    <property type="entry name" value="Ser/Thr_Dehydratase"/>
</dbReference>
<keyword evidence="3" id="KW-0663">Pyridoxal phosphate</keyword>
<comment type="similarity">
    <text evidence="2">Belongs to the serine/threonine dehydratase family.</text>
</comment>
<dbReference type="InterPro" id="IPR002912">
    <property type="entry name" value="ACT_dom"/>
</dbReference>
<proteinExistence type="inferred from homology"/>
<dbReference type="GO" id="GO:0030170">
    <property type="term" value="F:pyridoxal phosphate binding"/>
    <property type="evidence" value="ECO:0007669"/>
    <property type="project" value="UniProtKB-ARBA"/>
</dbReference>
<dbReference type="EMBL" id="KZ155776">
    <property type="protein sequence ID" value="OUS47937.1"/>
    <property type="molecule type" value="Genomic_DNA"/>
</dbReference>
<dbReference type="GO" id="GO:0005524">
    <property type="term" value="F:ATP binding"/>
    <property type="evidence" value="ECO:0007669"/>
    <property type="project" value="UniProtKB-ARBA"/>
</dbReference>